<dbReference type="GO" id="GO:0000049">
    <property type="term" value="F:tRNA binding"/>
    <property type="evidence" value="ECO:0007669"/>
    <property type="project" value="UniProtKB-UniRule"/>
</dbReference>
<dbReference type="PANTHER" id="PTHR10871">
    <property type="entry name" value="30S RIBOSOMAL PROTEIN S13/40S RIBOSOMAL PROTEIN S18"/>
    <property type="match status" value="1"/>
</dbReference>
<dbReference type="GO" id="GO:0005829">
    <property type="term" value="C:cytosol"/>
    <property type="evidence" value="ECO:0007669"/>
    <property type="project" value="TreeGrafter"/>
</dbReference>
<dbReference type="InterPro" id="IPR001892">
    <property type="entry name" value="Ribosomal_uS13"/>
</dbReference>
<dbReference type="GO" id="GO:0015935">
    <property type="term" value="C:small ribosomal subunit"/>
    <property type="evidence" value="ECO:0007669"/>
    <property type="project" value="TreeGrafter"/>
</dbReference>
<dbReference type="EMBL" id="LCNU01000050">
    <property type="protein sequence ID" value="KKU62359.1"/>
    <property type="molecule type" value="Genomic_DNA"/>
</dbReference>
<dbReference type="HAMAP" id="MF_01315">
    <property type="entry name" value="Ribosomal_uS13"/>
    <property type="match status" value="1"/>
</dbReference>
<evidence type="ECO:0000256" key="2">
    <source>
        <dbReference type="ARBA" id="ARBA00022730"/>
    </source>
</evidence>
<comment type="function">
    <text evidence="7">Located at the top of the head of the 30S subunit, it contacts several helices of the 16S rRNA. In the 70S ribosome it contacts the 23S rRNA (bridge B1a) and protein L5 of the 50S subunit (bridge B1b), connecting the 2 subunits; these bridges are implicated in subunit movement. Contacts the tRNAs in the A and P-sites.</text>
</comment>
<reference evidence="9 10" key="1">
    <citation type="journal article" date="2015" name="Nature">
        <title>rRNA introns, odd ribosomes, and small enigmatic genomes across a large radiation of phyla.</title>
        <authorList>
            <person name="Brown C.T."/>
            <person name="Hug L.A."/>
            <person name="Thomas B.C."/>
            <person name="Sharon I."/>
            <person name="Castelle C.J."/>
            <person name="Singh A."/>
            <person name="Wilkins M.J."/>
            <person name="Williams K.H."/>
            <person name="Banfield J.F."/>
        </authorList>
    </citation>
    <scope>NUCLEOTIDE SEQUENCE [LARGE SCALE GENOMIC DNA]</scope>
</reference>
<dbReference type="InterPro" id="IPR027437">
    <property type="entry name" value="Rbsml_uS13_C"/>
</dbReference>
<dbReference type="GO" id="GO:0006412">
    <property type="term" value="P:translation"/>
    <property type="evidence" value="ECO:0007669"/>
    <property type="project" value="UniProtKB-UniRule"/>
</dbReference>
<dbReference type="PATRIC" id="fig|1618364.3.peg.1096"/>
<gene>
    <name evidence="7" type="primary">rpsM</name>
    <name evidence="9" type="ORF">UX86_C0050G0006</name>
</gene>
<dbReference type="PANTHER" id="PTHR10871:SF1">
    <property type="entry name" value="SMALL RIBOSOMAL SUBUNIT PROTEIN US13M"/>
    <property type="match status" value="1"/>
</dbReference>
<evidence type="ECO:0000313" key="9">
    <source>
        <dbReference type="EMBL" id="KKU62359.1"/>
    </source>
</evidence>
<evidence type="ECO:0000256" key="1">
    <source>
        <dbReference type="ARBA" id="ARBA00008080"/>
    </source>
</evidence>
<keyword evidence="4 7" id="KW-0689">Ribosomal protein</keyword>
<feature type="region of interest" description="Disordered" evidence="8">
    <location>
        <begin position="107"/>
        <end position="127"/>
    </location>
</feature>
<dbReference type="PROSITE" id="PS50159">
    <property type="entry name" value="RIBOSOMAL_S13_2"/>
    <property type="match status" value="1"/>
</dbReference>
<evidence type="ECO:0000256" key="7">
    <source>
        <dbReference type="HAMAP-Rule" id="MF_01315"/>
    </source>
</evidence>
<name>A0A0G1RYH5_9BACT</name>
<evidence type="ECO:0000256" key="3">
    <source>
        <dbReference type="ARBA" id="ARBA00022884"/>
    </source>
</evidence>
<keyword evidence="5 7" id="KW-0687">Ribonucleoprotein</keyword>
<sequence>MLFAQTPNTNKDKDNMPRISGVDVPEKKRLDIGLTYIFGIGRNNVVRVLEKAGLARERKINSLSPEETSKLQKVLDEIKVEGDLRKEVAQNISRLKSIGAYRGIRHAKGLPGRGQRTRTNARTKRGKRVTIGALKKEVLAKTEASKVEKAKKEAKK</sequence>
<keyword evidence="7" id="KW-0820">tRNA-binding</keyword>
<dbReference type="Gene3D" id="4.10.910.10">
    <property type="entry name" value="30s ribosomal protein s13, domain 2"/>
    <property type="match status" value="1"/>
</dbReference>
<accession>A0A0G1RYH5</accession>
<organism evidence="9 10">
    <name type="scientific">Candidatus Amesbacteria bacterium GW2011_GWC1_47_15</name>
    <dbReference type="NCBI Taxonomy" id="1618364"/>
    <lineage>
        <taxon>Bacteria</taxon>
        <taxon>Candidatus Amesiibacteriota</taxon>
    </lineage>
</organism>
<comment type="subunit">
    <text evidence="7">Part of the 30S ribosomal subunit. Forms a loose heterodimer with protein S19. Forms two bridges to the 50S subunit in the 70S ribosome.</text>
</comment>
<dbReference type="InterPro" id="IPR019980">
    <property type="entry name" value="Ribosomal_uS13_bac-type"/>
</dbReference>
<comment type="caution">
    <text evidence="9">The sequence shown here is derived from an EMBL/GenBank/DDBJ whole genome shotgun (WGS) entry which is preliminary data.</text>
</comment>
<feature type="compositionally biased region" description="Basic residues" evidence="8">
    <location>
        <begin position="115"/>
        <end position="127"/>
    </location>
</feature>
<dbReference type="AlphaFoldDB" id="A0A0G1RYH5"/>
<dbReference type="Pfam" id="PF00416">
    <property type="entry name" value="Ribosomal_S13"/>
    <property type="match status" value="1"/>
</dbReference>
<dbReference type="FunFam" id="1.10.8.50:FF:000001">
    <property type="entry name" value="30S ribosomal protein S13"/>
    <property type="match status" value="1"/>
</dbReference>
<proteinExistence type="inferred from homology"/>
<evidence type="ECO:0000313" key="10">
    <source>
        <dbReference type="Proteomes" id="UP000034502"/>
    </source>
</evidence>
<evidence type="ECO:0000256" key="8">
    <source>
        <dbReference type="SAM" id="MobiDB-lite"/>
    </source>
</evidence>
<dbReference type="STRING" id="1618364.UX86_C0050G0006"/>
<dbReference type="SUPFAM" id="SSF46946">
    <property type="entry name" value="S13-like H2TH domain"/>
    <property type="match status" value="1"/>
</dbReference>
<protein>
    <recommendedName>
        <fullName evidence="6 7">Small ribosomal subunit protein uS13</fullName>
    </recommendedName>
</protein>
<dbReference type="Gene3D" id="1.10.8.50">
    <property type="match status" value="1"/>
</dbReference>
<evidence type="ECO:0000256" key="6">
    <source>
        <dbReference type="ARBA" id="ARBA00035166"/>
    </source>
</evidence>
<feature type="region of interest" description="Disordered" evidence="8">
    <location>
        <begin position="1"/>
        <end position="20"/>
    </location>
</feature>
<dbReference type="Proteomes" id="UP000034502">
    <property type="component" value="Unassembled WGS sequence"/>
</dbReference>
<keyword evidence="2 7" id="KW-0699">rRNA-binding</keyword>
<keyword evidence="3 7" id="KW-0694">RNA-binding</keyword>
<evidence type="ECO:0000256" key="4">
    <source>
        <dbReference type="ARBA" id="ARBA00022980"/>
    </source>
</evidence>
<comment type="similarity">
    <text evidence="1 7">Belongs to the universal ribosomal protein uS13 family.</text>
</comment>
<dbReference type="NCBIfam" id="TIGR03631">
    <property type="entry name" value="uS13_bact"/>
    <property type="match status" value="1"/>
</dbReference>
<evidence type="ECO:0000256" key="5">
    <source>
        <dbReference type="ARBA" id="ARBA00023274"/>
    </source>
</evidence>
<dbReference type="GO" id="GO:0019843">
    <property type="term" value="F:rRNA binding"/>
    <property type="evidence" value="ECO:0007669"/>
    <property type="project" value="UniProtKB-UniRule"/>
</dbReference>
<dbReference type="GO" id="GO:0003735">
    <property type="term" value="F:structural constituent of ribosome"/>
    <property type="evidence" value="ECO:0007669"/>
    <property type="project" value="InterPro"/>
</dbReference>
<dbReference type="InterPro" id="IPR010979">
    <property type="entry name" value="Ribosomal_uS13-like_H2TH"/>
</dbReference>